<evidence type="ECO:0000313" key="3">
    <source>
        <dbReference type="EMBL" id="KAK6509424.1"/>
    </source>
</evidence>
<dbReference type="AlphaFoldDB" id="A0AAV9WKS8"/>
<keyword evidence="2" id="KW-0812">Transmembrane</keyword>
<evidence type="ECO:0000256" key="2">
    <source>
        <dbReference type="SAM" id="Phobius"/>
    </source>
</evidence>
<organism evidence="3 4">
    <name type="scientific">Arthrobotrys musiformis</name>
    <dbReference type="NCBI Taxonomy" id="47236"/>
    <lineage>
        <taxon>Eukaryota</taxon>
        <taxon>Fungi</taxon>
        <taxon>Dikarya</taxon>
        <taxon>Ascomycota</taxon>
        <taxon>Pezizomycotina</taxon>
        <taxon>Orbiliomycetes</taxon>
        <taxon>Orbiliales</taxon>
        <taxon>Orbiliaceae</taxon>
        <taxon>Arthrobotrys</taxon>
    </lineage>
</organism>
<accession>A0AAV9WKS8</accession>
<name>A0AAV9WKS8_9PEZI</name>
<evidence type="ECO:0000313" key="4">
    <source>
        <dbReference type="Proteomes" id="UP001370758"/>
    </source>
</evidence>
<keyword evidence="2" id="KW-1133">Transmembrane helix</keyword>
<keyword evidence="2" id="KW-0472">Membrane</keyword>
<gene>
    <name evidence="3" type="ORF">TWF481_004169</name>
</gene>
<feature type="region of interest" description="Disordered" evidence="1">
    <location>
        <begin position="178"/>
        <end position="223"/>
    </location>
</feature>
<comment type="caution">
    <text evidence="3">The sequence shown here is derived from an EMBL/GenBank/DDBJ whole genome shotgun (WGS) entry which is preliminary data.</text>
</comment>
<feature type="compositionally biased region" description="Basic and acidic residues" evidence="1">
    <location>
        <begin position="178"/>
        <end position="199"/>
    </location>
</feature>
<keyword evidence="4" id="KW-1185">Reference proteome</keyword>
<protein>
    <submittedName>
        <fullName evidence="3">Uncharacterized protein</fullName>
    </submittedName>
</protein>
<reference evidence="3 4" key="1">
    <citation type="submission" date="2023-08" db="EMBL/GenBank/DDBJ databases">
        <authorList>
            <person name="Palmer J.M."/>
        </authorList>
    </citation>
    <scope>NUCLEOTIDE SEQUENCE [LARGE SCALE GENOMIC DNA]</scope>
    <source>
        <strain evidence="3 4">TWF481</strain>
    </source>
</reference>
<feature type="compositionally biased region" description="Pro residues" evidence="1">
    <location>
        <begin position="209"/>
        <end position="223"/>
    </location>
</feature>
<dbReference type="EMBL" id="JAVHJL010000002">
    <property type="protein sequence ID" value="KAK6509424.1"/>
    <property type="molecule type" value="Genomic_DNA"/>
</dbReference>
<proteinExistence type="predicted"/>
<evidence type="ECO:0000256" key="1">
    <source>
        <dbReference type="SAM" id="MobiDB-lite"/>
    </source>
</evidence>
<dbReference type="Proteomes" id="UP001370758">
    <property type="component" value="Unassembled WGS sequence"/>
</dbReference>
<feature type="transmembrane region" description="Helical" evidence="2">
    <location>
        <begin position="54"/>
        <end position="74"/>
    </location>
</feature>
<sequence length="223" mass="24415">MGLKDILEFGSAVAKRMSEDPAHMQRVANLLLTSNLSPEDRAVLFESRKKTRQYLQTGASLGLLLGIGTSIFLIRRSGIAYRNLRRMQTSGATVRFADGREELISNLSPAVRPSFAKNAITFGMLSMGGYIFGGMVGSSFGEQALREYQAMHPDAMKRIRAYERQSMVAILKHAAKAAEELDAERSDREGVSSLSRREGGGGGAGFDSWPPPDNPPPEFPRSF</sequence>